<organism evidence="3 4">
    <name type="scientific">Aliidongia dinghuensis</name>
    <dbReference type="NCBI Taxonomy" id="1867774"/>
    <lineage>
        <taxon>Bacteria</taxon>
        <taxon>Pseudomonadati</taxon>
        <taxon>Pseudomonadota</taxon>
        <taxon>Alphaproteobacteria</taxon>
        <taxon>Rhodospirillales</taxon>
        <taxon>Dongiaceae</taxon>
        <taxon>Aliidongia</taxon>
    </lineage>
</organism>
<proteinExistence type="predicted"/>
<feature type="transmembrane region" description="Helical" evidence="2">
    <location>
        <begin position="676"/>
        <end position="694"/>
    </location>
</feature>
<keyword evidence="2" id="KW-0472">Membrane</keyword>
<reference evidence="3" key="1">
    <citation type="journal article" date="2014" name="Int. J. Syst. Evol. Microbiol.">
        <title>Complete genome sequence of Corynebacterium casei LMG S-19264T (=DSM 44701T), isolated from a smear-ripened cheese.</title>
        <authorList>
            <consortium name="US DOE Joint Genome Institute (JGI-PGF)"/>
            <person name="Walter F."/>
            <person name="Albersmeier A."/>
            <person name="Kalinowski J."/>
            <person name="Ruckert C."/>
        </authorList>
    </citation>
    <scope>NUCLEOTIDE SEQUENCE</scope>
    <source>
        <strain evidence="3">CGMCC 1.15725</strain>
    </source>
</reference>
<feature type="compositionally biased region" description="Polar residues" evidence="1">
    <location>
        <begin position="565"/>
        <end position="575"/>
    </location>
</feature>
<dbReference type="SUPFAM" id="SSF52317">
    <property type="entry name" value="Class I glutamine amidotransferase-like"/>
    <property type="match status" value="1"/>
</dbReference>
<evidence type="ECO:0000313" key="3">
    <source>
        <dbReference type="EMBL" id="GGF07659.1"/>
    </source>
</evidence>
<dbReference type="Gene3D" id="3.40.50.880">
    <property type="match status" value="1"/>
</dbReference>
<feature type="transmembrane region" description="Helical" evidence="2">
    <location>
        <begin position="12"/>
        <end position="33"/>
    </location>
</feature>
<keyword evidence="2" id="KW-1133">Transmembrane helix</keyword>
<name>A0A8J3E3M4_9PROT</name>
<gene>
    <name evidence="3" type="ORF">GCM10011611_11410</name>
</gene>
<sequence length="699" mass="75531">MTGYGIAFAPLLPWTVIIVAGLLGLVILGFGWWRRARGTTWRLVALAILLAAVANPSLVEEQRRPQKDVALIVKDVSPSQSIGDRRAATDAAVKGLQDKLAALPNLEVRTIDAGASDPAQTGDRGTELFGAAEAALADVPPQRVAGIAMVTDGQVHDVPPADRSGLTAPLHVLLSGHPDEGDRRIVVTQAPSFGIVGKEVQLTLKVEDLGGSAAERATYPQTARVTVRKDGGETRTLNMPIGHDVSLPVMIDHGGQTVFEVEVEPGPHELTLDNNRAVVVINGVRDRLRVLLVSGEPHAGERTWRNLLKADPSVDLVHFTILRPPEKQDGTPIRELSLIAFPIRELFEVKLDEFDLVIFDRYRRRGVLPATYLENIARYVRKGGALLEAAGPSLGTATTLYRTPLGSVLPTEPSGEVYEQGFKPKVTELGSRHPVTADLPGAPKNPNGEPTWGRWFRQVEATVHHGQTVMTGLNGEPLLVLDRVGEGRVAQILSDDMWLWTRGFEGGGPQAELLRRLAYWLMKEPDLEENDLRGMVEGSRLTITRRTLEPDNHPVELTRPDGKTETVTMNPQSGGRSVAVVPITASGLYRISDGTRTAIAAAGALNPIEFADVRTTPDKLKPVTDATGGSINWAGTGTSLPDVRRVAPGRDAAGRGWIGFRANGDYIVTGLDETPLMPAWAALILALGTLILAWRREGR</sequence>
<keyword evidence="4" id="KW-1185">Reference proteome</keyword>
<dbReference type="InterPro" id="IPR029062">
    <property type="entry name" value="Class_I_gatase-like"/>
</dbReference>
<dbReference type="PANTHER" id="PTHR37947:SF1">
    <property type="entry name" value="BLL2462 PROTEIN"/>
    <property type="match status" value="1"/>
</dbReference>
<evidence type="ECO:0000313" key="4">
    <source>
        <dbReference type="Proteomes" id="UP000646365"/>
    </source>
</evidence>
<protein>
    <submittedName>
        <fullName evidence="3">Membrane protein</fullName>
    </submittedName>
</protein>
<accession>A0A8J3E3M4</accession>
<keyword evidence="2" id="KW-0812">Transmembrane</keyword>
<comment type="caution">
    <text evidence="3">The sequence shown here is derived from an EMBL/GenBank/DDBJ whole genome shotgun (WGS) entry which is preliminary data.</text>
</comment>
<feature type="transmembrane region" description="Helical" evidence="2">
    <location>
        <begin position="40"/>
        <end position="59"/>
    </location>
</feature>
<feature type="region of interest" description="Disordered" evidence="1">
    <location>
        <begin position="551"/>
        <end position="575"/>
    </location>
</feature>
<dbReference type="PANTHER" id="PTHR37947">
    <property type="entry name" value="BLL2462 PROTEIN"/>
    <property type="match status" value="1"/>
</dbReference>
<evidence type="ECO:0000256" key="2">
    <source>
        <dbReference type="SAM" id="Phobius"/>
    </source>
</evidence>
<dbReference type="EMBL" id="BMJQ01000002">
    <property type="protein sequence ID" value="GGF07659.1"/>
    <property type="molecule type" value="Genomic_DNA"/>
</dbReference>
<reference evidence="3" key="2">
    <citation type="submission" date="2020-09" db="EMBL/GenBank/DDBJ databases">
        <authorList>
            <person name="Sun Q."/>
            <person name="Zhou Y."/>
        </authorList>
    </citation>
    <scope>NUCLEOTIDE SEQUENCE</scope>
    <source>
        <strain evidence="3">CGMCC 1.15725</strain>
    </source>
</reference>
<dbReference type="AlphaFoldDB" id="A0A8J3E3M4"/>
<evidence type="ECO:0000256" key="1">
    <source>
        <dbReference type="SAM" id="MobiDB-lite"/>
    </source>
</evidence>
<feature type="compositionally biased region" description="Basic and acidic residues" evidence="1">
    <location>
        <begin position="551"/>
        <end position="564"/>
    </location>
</feature>
<dbReference type="RefSeq" id="WP_189043384.1">
    <property type="nucleotide sequence ID" value="NZ_BMJQ01000002.1"/>
</dbReference>
<dbReference type="Proteomes" id="UP000646365">
    <property type="component" value="Unassembled WGS sequence"/>
</dbReference>